<protein>
    <submittedName>
        <fullName evidence="2">Trafficking protein particle complex 2</fullName>
    </submittedName>
</protein>
<organism evidence="2 3">
    <name type="scientific">Malassezia pachydermatis</name>
    <dbReference type="NCBI Taxonomy" id="77020"/>
    <lineage>
        <taxon>Eukaryota</taxon>
        <taxon>Fungi</taxon>
        <taxon>Dikarya</taxon>
        <taxon>Basidiomycota</taxon>
        <taxon>Ustilaginomycotina</taxon>
        <taxon>Malasseziomycetes</taxon>
        <taxon>Malasseziales</taxon>
        <taxon>Malasseziaceae</taxon>
        <taxon>Malassezia</taxon>
    </lineage>
</organism>
<dbReference type="STRING" id="77020.A0A0M8MIT6"/>
<dbReference type="EMBL" id="LGAV01000006">
    <property type="protein sequence ID" value="KOS13316.1"/>
    <property type="molecule type" value="Genomic_DNA"/>
</dbReference>
<proteinExistence type="predicted"/>
<dbReference type="GO" id="GO:0006888">
    <property type="term" value="P:endoplasmic reticulum to Golgi vesicle-mediated transport"/>
    <property type="evidence" value="ECO:0007669"/>
    <property type="project" value="InterPro"/>
</dbReference>
<dbReference type="GO" id="GO:0005737">
    <property type="term" value="C:cytoplasm"/>
    <property type="evidence" value="ECO:0007669"/>
    <property type="project" value="GOC"/>
</dbReference>
<dbReference type="Pfam" id="PF04628">
    <property type="entry name" value="Sedlin_N"/>
    <property type="match status" value="1"/>
</dbReference>
<comment type="caution">
    <text evidence="2">The sequence shown here is derived from an EMBL/GenBank/DDBJ whole genome shotgun (WGS) entry which is preliminary data.</text>
</comment>
<evidence type="ECO:0000313" key="3">
    <source>
        <dbReference type="Proteomes" id="UP000037751"/>
    </source>
</evidence>
<evidence type="ECO:0000313" key="2">
    <source>
        <dbReference type="EMBL" id="KOS13316.1"/>
    </source>
</evidence>
<gene>
    <name evidence="2" type="ORF">Malapachy_0279</name>
</gene>
<accession>A0A0M8MIT6</accession>
<keyword evidence="3" id="KW-1185">Reference proteome</keyword>
<feature type="region of interest" description="Disordered" evidence="1">
    <location>
        <begin position="79"/>
        <end position="104"/>
    </location>
</feature>
<dbReference type="InterPro" id="IPR011012">
    <property type="entry name" value="Longin-like_dom_sf"/>
</dbReference>
<name>A0A0M8MIT6_9BASI</name>
<dbReference type="InterPro" id="IPR006722">
    <property type="entry name" value="Sedlin"/>
</dbReference>
<dbReference type="VEuPathDB" id="FungiDB:Malapachy_0279"/>
<dbReference type="Proteomes" id="UP000037751">
    <property type="component" value="Unassembled WGS sequence"/>
</dbReference>
<dbReference type="PANTHER" id="PTHR12403">
    <property type="entry name" value="TRAFFICKING PROTEIN PARTICLE COMPLEX SUBUNIT 2"/>
    <property type="match status" value="1"/>
</dbReference>
<reference evidence="2 3" key="1">
    <citation type="submission" date="2015-07" db="EMBL/GenBank/DDBJ databases">
        <title>Draft Genome Sequence of Malassezia furfur CBS1878 and Malassezia pachydermatis CBS1879.</title>
        <authorList>
            <person name="Triana S."/>
            <person name="Ohm R."/>
            <person name="Gonzalez A."/>
            <person name="DeCock H."/>
            <person name="Restrepo S."/>
            <person name="Celis A."/>
        </authorList>
    </citation>
    <scope>NUCLEOTIDE SEQUENCE [LARGE SCALE GENOMIC DNA]</scope>
    <source>
        <strain evidence="2 3">CBS 1879</strain>
    </source>
</reference>
<dbReference type="Gene3D" id="3.30.450.70">
    <property type="match status" value="1"/>
</dbReference>
<dbReference type="SUPFAM" id="SSF64356">
    <property type="entry name" value="SNARE-like"/>
    <property type="match status" value="1"/>
</dbReference>
<dbReference type="RefSeq" id="XP_017990948.1">
    <property type="nucleotide sequence ID" value="XM_018134808.1"/>
</dbReference>
<sequence>MLDERLSQSTSPYLGLLLSVEDTAIYGFQTSTQLKILLMLEQSTHDVPDKDISDMFRAIHAVYMSYMSNPFVNMGADDLPPNASMDTPRRPTVPPFASGKDMPVQNGLFDKRISAITGWTVPTTSDV</sequence>
<dbReference type="OrthoDB" id="18320at2759"/>
<dbReference type="AlphaFoldDB" id="A0A0M8MIT6"/>
<evidence type="ECO:0000256" key="1">
    <source>
        <dbReference type="SAM" id="MobiDB-lite"/>
    </source>
</evidence>
<dbReference type="GeneID" id="28726683"/>